<gene>
    <name evidence="1" type="ORF">JOC48_003217</name>
</gene>
<accession>A0ABS2N3L0</accession>
<dbReference type="RefSeq" id="WP_204501271.1">
    <property type="nucleotide sequence ID" value="NZ_JAFBDR010000020.1"/>
</dbReference>
<evidence type="ECO:0000313" key="2">
    <source>
        <dbReference type="Proteomes" id="UP001296943"/>
    </source>
</evidence>
<evidence type="ECO:0000313" key="1">
    <source>
        <dbReference type="EMBL" id="MBM7572686.1"/>
    </source>
</evidence>
<keyword evidence="2" id="KW-1185">Reference proteome</keyword>
<sequence length="208" mass="25024">MINLTNQLQRERERRDEDRKYYHSKIESLDNKVDETRRINIEELDMHINLNGNLMELLDKYESLLEDYVKHKFTVSSIKYPEGHVVYSKNNKGLKQYNQSNCKIKMDDYITREDYKTTNDARIIAAYDPNRYFAHDNKYIGLYYKFDDVEWIVAINKDEELKKELEGNEEDVKIILRDIHSLVFYYMYLLLEVEKGKVRIRKGVEDGS</sequence>
<comment type="caution">
    <text evidence="1">The sequence shown here is derived from an EMBL/GenBank/DDBJ whole genome shotgun (WGS) entry which is preliminary data.</text>
</comment>
<name>A0ABS2N3L0_9BACI</name>
<proteinExistence type="predicted"/>
<reference evidence="1 2" key="1">
    <citation type="submission" date="2021-01" db="EMBL/GenBank/DDBJ databases">
        <title>Genomic Encyclopedia of Type Strains, Phase IV (KMG-IV): sequencing the most valuable type-strain genomes for metagenomic binning, comparative biology and taxonomic classification.</title>
        <authorList>
            <person name="Goeker M."/>
        </authorList>
    </citation>
    <scope>NUCLEOTIDE SEQUENCE [LARGE SCALE GENOMIC DNA]</scope>
    <source>
        <strain evidence="1 2">DSM 23711</strain>
    </source>
</reference>
<dbReference type="EMBL" id="JAFBDR010000020">
    <property type="protein sequence ID" value="MBM7572686.1"/>
    <property type="molecule type" value="Genomic_DNA"/>
</dbReference>
<organism evidence="1 2">
    <name type="scientific">Aquibacillus albus</name>
    <dbReference type="NCBI Taxonomy" id="1168171"/>
    <lineage>
        <taxon>Bacteria</taxon>
        <taxon>Bacillati</taxon>
        <taxon>Bacillota</taxon>
        <taxon>Bacilli</taxon>
        <taxon>Bacillales</taxon>
        <taxon>Bacillaceae</taxon>
        <taxon>Aquibacillus</taxon>
    </lineage>
</organism>
<dbReference type="Proteomes" id="UP001296943">
    <property type="component" value="Unassembled WGS sequence"/>
</dbReference>
<protein>
    <submittedName>
        <fullName evidence="1">Uncharacterized protein</fullName>
    </submittedName>
</protein>